<feature type="domain" description="Histidine kinase" evidence="4">
    <location>
        <begin position="159"/>
        <end position="359"/>
    </location>
</feature>
<dbReference type="InterPro" id="IPR003594">
    <property type="entry name" value="HATPase_dom"/>
</dbReference>
<keyword evidence="3" id="KW-0812">Transmembrane</keyword>
<dbReference type="InterPro" id="IPR010559">
    <property type="entry name" value="Sig_transdc_His_kin_internal"/>
</dbReference>
<dbReference type="EC" id="2.7.13.3" evidence="2"/>
<keyword evidence="5" id="KW-0808">Transferase</keyword>
<dbReference type="InterPro" id="IPR004358">
    <property type="entry name" value="Sig_transdc_His_kin-like_C"/>
</dbReference>
<evidence type="ECO:0000313" key="5">
    <source>
        <dbReference type="EMBL" id="MBQ0935685.1"/>
    </source>
</evidence>
<sequence>MQPDPCSPQVISFWPDYLKSLPATQALCLVVALVLALLGTPWWPAALYSLLIGNLCALFINLGLRGISLYRARRGHPTQDGWPNALTTGVLIVASVLGGMIIGSRVGDALLGHTTNWLSPSLHTWGVIFAISLLPSLAGTWLFRSRARLAAAQAEAEQALRHATEAKLRLLESQLEPHMLFNTLANLRALIGLDPQEAQHMLDRLIDYLRATLNASRSPAHAVSAEVARLQDYLALMQIRMGSRLTVEFDVAPDAAALPMPPLLLQPLVENAIKHGLEPHRPGGLLRVSAHREGELLRLRVEDSGAGLAARPSNAPGSGFGLTQIRERLATLHGAAAHFSLQPREGGGTVAQIDLPVTAT</sequence>
<reference evidence="5 6" key="1">
    <citation type="submission" date="2021-04" db="EMBL/GenBank/DDBJ databases">
        <title>The genome sequence of type strain Ideonella paludis KCTC 32238.</title>
        <authorList>
            <person name="Liu Y."/>
        </authorList>
    </citation>
    <scope>NUCLEOTIDE SEQUENCE [LARGE SCALE GENOMIC DNA]</scope>
    <source>
        <strain evidence="5 6">KCTC 32238</strain>
    </source>
</reference>
<evidence type="ECO:0000256" key="3">
    <source>
        <dbReference type="SAM" id="Phobius"/>
    </source>
</evidence>
<feature type="transmembrane region" description="Helical" evidence="3">
    <location>
        <begin position="45"/>
        <end position="64"/>
    </location>
</feature>
<comment type="catalytic activity">
    <reaction evidence="1">
        <text>ATP + protein L-histidine = ADP + protein N-phospho-L-histidine.</text>
        <dbReference type="EC" id="2.7.13.3"/>
    </reaction>
</comment>
<dbReference type="InterPro" id="IPR050640">
    <property type="entry name" value="Bact_2-comp_sensor_kinase"/>
</dbReference>
<protein>
    <recommendedName>
        <fullName evidence="2">histidine kinase</fullName>
        <ecNumber evidence="2">2.7.13.3</ecNumber>
    </recommendedName>
</protein>
<keyword evidence="5" id="KW-0418">Kinase</keyword>
<dbReference type="Proteomes" id="UP000672097">
    <property type="component" value="Unassembled WGS sequence"/>
</dbReference>
<feature type="transmembrane region" description="Helical" evidence="3">
    <location>
        <begin position="122"/>
        <end position="143"/>
    </location>
</feature>
<evidence type="ECO:0000256" key="1">
    <source>
        <dbReference type="ARBA" id="ARBA00000085"/>
    </source>
</evidence>
<dbReference type="Pfam" id="PF06580">
    <property type="entry name" value="His_kinase"/>
    <property type="match status" value="1"/>
</dbReference>
<dbReference type="InterPro" id="IPR005467">
    <property type="entry name" value="His_kinase_dom"/>
</dbReference>
<dbReference type="PROSITE" id="PS50109">
    <property type="entry name" value="HIS_KIN"/>
    <property type="match status" value="1"/>
</dbReference>
<evidence type="ECO:0000313" key="6">
    <source>
        <dbReference type="Proteomes" id="UP000672097"/>
    </source>
</evidence>
<evidence type="ECO:0000256" key="2">
    <source>
        <dbReference type="ARBA" id="ARBA00012438"/>
    </source>
</evidence>
<dbReference type="SUPFAM" id="SSF55874">
    <property type="entry name" value="ATPase domain of HSP90 chaperone/DNA topoisomerase II/histidine kinase"/>
    <property type="match status" value="1"/>
</dbReference>
<dbReference type="Pfam" id="PF02518">
    <property type="entry name" value="HATPase_c"/>
    <property type="match status" value="1"/>
</dbReference>
<dbReference type="InterPro" id="IPR036890">
    <property type="entry name" value="HATPase_C_sf"/>
</dbReference>
<name>A0ABS5DX08_9BURK</name>
<accession>A0ABS5DX08</accession>
<dbReference type="RefSeq" id="WP_210808839.1">
    <property type="nucleotide sequence ID" value="NZ_JAGQDG010000003.1"/>
</dbReference>
<dbReference type="PANTHER" id="PTHR34220:SF9">
    <property type="entry name" value="SIGNAL TRANSDUCTION HISTIDINE KINASE INTERNAL REGION DOMAIN-CONTAINING PROTEIN"/>
    <property type="match status" value="1"/>
</dbReference>
<proteinExistence type="predicted"/>
<keyword evidence="3" id="KW-1133">Transmembrane helix</keyword>
<feature type="transmembrane region" description="Helical" evidence="3">
    <location>
        <begin position="21"/>
        <end position="39"/>
    </location>
</feature>
<gene>
    <name evidence="5" type="ORF">KAK11_10120</name>
</gene>
<keyword evidence="3" id="KW-0472">Membrane</keyword>
<dbReference type="EMBL" id="JAGQDG010000003">
    <property type="protein sequence ID" value="MBQ0935685.1"/>
    <property type="molecule type" value="Genomic_DNA"/>
</dbReference>
<evidence type="ECO:0000259" key="4">
    <source>
        <dbReference type="PROSITE" id="PS50109"/>
    </source>
</evidence>
<keyword evidence="6" id="KW-1185">Reference proteome</keyword>
<dbReference type="SMART" id="SM00387">
    <property type="entry name" value="HATPase_c"/>
    <property type="match status" value="1"/>
</dbReference>
<dbReference type="PANTHER" id="PTHR34220">
    <property type="entry name" value="SENSOR HISTIDINE KINASE YPDA"/>
    <property type="match status" value="1"/>
</dbReference>
<dbReference type="GO" id="GO:0016301">
    <property type="term" value="F:kinase activity"/>
    <property type="evidence" value="ECO:0007669"/>
    <property type="project" value="UniProtKB-KW"/>
</dbReference>
<comment type="caution">
    <text evidence="5">The sequence shown here is derived from an EMBL/GenBank/DDBJ whole genome shotgun (WGS) entry which is preliminary data.</text>
</comment>
<dbReference type="Gene3D" id="3.30.565.10">
    <property type="entry name" value="Histidine kinase-like ATPase, C-terminal domain"/>
    <property type="match status" value="1"/>
</dbReference>
<dbReference type="PRINTS" id="PR00344">
    <property type="entry name" value="BCTRLSENSOR"/>
</dbReference>
<organism evidence="5 6">
    <name type="scientific">Ideonella paludis</name>
    <dbReference type="NCBI Taxonomy" id="1233411"/>
    <lineage>
        <taxon>Bacteria</taxon>
        <taxon>Pseudomonadati</taxon>
        <taxon>Pseudomonadota</taxon>
        <taxon>Betaproteobacteria</taxon>
        <taxon>Burkholderiales</taxon>
        <taxon>Sphaerotilaceae</taxon>
        <taxon>Ideonella</taxon>
    </lineage>
</organism>
<feature type="transmembrane region" description="Helical" evidence="3">
    <location>
        <begin position="85"/>
        <end position="102"/>
    </location>
</feature>